<dbReference type="Proteomes" id="UP000569329">
    <property type="component" value="Unassembled WGS sequence"/>
</dbReference>
<feature type="compositionally biased region" description="Basic and acidic residues" evidence="1">
    <location>
        <begin position="64"/>
        <end position="73"/>
    </location>
</feature>
<feature type="compositionally biased region" description="Basic and acidic residues" evidence="1">
    <location>
        <begin position="193"/>
        <end position="202"/>
    </location>
</feature>
<proteinExistence type="predicted"/>
<protein>
    <submittedName>
        <fullName evidence="2">Uncharacterized protein</fullName>
    </submittedName>
</protein>
<feature type="compositionally biased region" description="Gly residues" evidence="1">
    <location>
        <begin position="332"/>
        <end position="348"/>
    </location>
</feature>
<feature type="compositionally biased region" description="Basic and acidic residues" evidence="1">
    <location>
        <begin position="376"/>
        <end position="385"/>
    </location>
</feature>
<feature type="region of interest" description="Disordered" evidence="1">
    <location>
        <begin position="1"/>
        <end position="33"/>
    </location>
</feature>
<feature type="compositionally biased region" description="Pro residues" evidence="1">
    <location>
        <begin position="206"/>
        <end position="271"/>
    </location>
</feature>
<comment type="caution">
    <text evidence="2">The sequence shown here is derived from an EMBL/GenBank/DDBJ whole genome shotgun (WGS) entry which is preliminary data.</text>
</comment>
<evidence type="ECO:0000313" key="3">
    <source>
        <dbReference type="Proteomes" id="UP000569329"/>
    </source>
</evidence>
<accession>A0A839E4B7</accession>
<organism evidence="2 3">
    <name type="scientific">Halosaccharopolyspora lacisalsi</name>
    <dbReference type="NCBI Taxonomy" id="1000566"/>
    <lineage>
        <taxon>Bacteria</taxon>
        <taxon>Bacillati</taxon>
        <taxon>Actinomycetota</taxon>
        <taxon>Actinomycetes</taxon>
        <taxon>Pseudonocardiales</taxon>
        <taxon>Pseudonocardiaceae</taxon>
        <taxon>Halosaccharopolyspora</taxon>
    </lineage>
</organism>
<feature type="region of interest" description="Disordered" evidence="1">
    <location>
        <begin position="64"/>
        <end position="389"/>
    </location>
</feature>
<feature type="compositionally biased region" description="Pro residues" evidence="1">
    <location>
        <begin position="168"/>
        <end position="192"/>
    </location>
</feature>
<gene>
    <name evidence="2" type="ORF">FHX42_004034</name>
</gene>
<feature type="compositionally biased region" description="Pro residues" evidence="1">
    <location>
        <begin position="291"/>
        <end position="311"/>
    </location>
</feature>
<feature type="compositionally biased region" description="Pro residues" evidence="1">
    <location>
        <begin position="318"/>
        <end position="327"/>
    </location>
</feature>
<dbReference type="AlphaFoldDB" id="A0A839E4B7"/>
<evidence type="ECO:0000256" key="1">
    <source>
        <dbReference type="SAM" id="MobiDB-lite"/>
    </source>
</evidence>
<reference evidence="2 3" key="1">
    <citation type="submission" date="2020-07" db="EMBL/GenBank/DDBJ databases">
        <title>Sequencing the genomes of 1000 actinobacteria strains.</title>
        <authorList>
            <person name="Klenk H.-P."/>
        </authorList>
    </citation>
    <scope>NUCLEOTIDE SEQUENCE [LARGE SCALE GENOMIC DNA]</scope>
    <source>
        <strain evidence="2 3">DSM 45975</strain>
    </source>
</reference>
<name>A0A839E4B7_9PSEU</name>
<dbReference type="EMBL" id="JACGWZ010000006">
    <property type="protein sequence ID" value="MBA8826655.1"/>
    <property type="molecule type" value="Genomic_DNA"/>
</dbReference>
<dbReference type="RefSeq" id="WP_182545869.1">
    <property type="nucleotide sequence ID" value="NZ_JACGWZ010000006.1"/>
</dbReference>
<sequence>MSPQDPAAPVGPHQRAPTPPGHEPSAAPAGPPRFDLRSEFAALASVHDPHAFWDRVDRLGDRFEHEQRLREQASRPQAAADRPDSATRSGFRPVSALSGELGGDADSAPPVWPEPAAPSPGSVQRPAGHSGSLSGSLSSPGTSEAPHAEAAPSPAQPPPPTSETSPPRGVPRPPAGPPRSGPPAGDAPPSPPRHGDGPESQRTEPQPQPERPFPPPPAQSPPPAAPGASPPRGVPRPPAGQQPVPPPAQQSGPPPAQPPPGPPPAQPPHPGLPAQEQEPPSPPAGVSRPAAGPPEGAPPAGPPPPPQPPQPASQAPEPAAPQPPKYVPRPDGGFGPLGSGAWTGGGGSSYQNKVASGARHDAEEPEAGADNAADFRAARGDRWAEEEAAPQFLVDADDLYDDDYGSSRLVAPPVIGEAPPSYRDY</sequence>
<keyword evidence="3" id="KW-1185">Reference proteome</keyword>
<feature type="compositionally biased region" description="Low complexity" evidence="1">
    <location>
        <begin position="130"/>
        <end position="153"/>
    </location>
</feature>
<evidence type="ECO:0000313" key="2">
    <source>
        <dbReference type="EMBL" id="MBA8826655.1"/>
    </source>
</evidence>